<reference evidence="6 7" key="1">
    <citation type="submission" date="2018-07" db="EMBL/GenBank/DDBJ databases">
        <title>Genomic Encyclopedia of Type Strains, Phase III (KMG-III): the genomes of soil and plant-associated and newly described type strains.</title>
        <authorList>
            <person name="Whitman W."/>
        </authorList>
    </citation>
    <scope>NUCLEOTIDE SEQUENCE [LARGE SCALE GENOMIC DNA]</scope>
    <source>
        <strain evidence="6 7">CECT 8575</strain>
    </source>
</reference>
<comment type="caution">
    <text evidence="6">The sequence shown here is derived from an EMBL/GenBank/DDBJ whole genome shotgun (WGS) entry which is preliminary data.</text>
</comment>
<proteinExistence type="inferred from homology"/>
<dbReference type="GO" id="GO:0051287">
    <property type="term" value="F:NAD binding"/>
    <property type="evidence" value="ECO:0007669"/>
    <property type="project" value="InterPro"/>
</dbReference>
<gene>
    <name evidence="6" type="ORF">DFQ14_104205</name>
</gene>
<dbReference type="Pfam" id="PF03721">
    <property type="entry name" value="UDPG_MGDP_dh_N"/>
    <property type="match status" value="1"/>
</dbReference>
<evidence type="ECO:0000313" key="7">
    <source>
        <dbReference type="Proteomes" id="UP000253495"/>
    </source>
</evidence>
<protein>
    <recommendedName>
        <fullName evidence="2">UDP-glucose 6-dehydrogenase</fullName>
    </recommendedName>
</protein>
<evidence type="ECO:0000259" key="4">
    <source>
        <dbReference type="Pfam" id="PF00984"/>
    </source>
</evidence>
<dbReference type="InterPro" id="IPR014026">
    <property type="entry name" value="UDP-Glc/GDP-Man_DH_dimer"/>
</dbReference>
<evidence type="ECO:0000256" key="2">
    <source>
        <dbReference type="ARBA" id="ARBA00015132"/>
    </source>
</evidence>
<dbReference type="Gene3D" id="1.10.1040.10">
    <property type="entry name" value="N-(1-d-carboxylethyl)-l-norvaline Dehydrogenase, domain 2"/>
    <property type="match status" value="1"/>
</dbReference>
<dbReference type="InterPro" id="IPR001732">
    <property type="entry name" value="UDP-Glc/GDP-Man_DH_N"/>
</dbReference>
<dbReference type="InterPro" id="IPR036291">
    <property type="entry name" value="NAD(P)-bd_dom_sf"/>
</dbReference>
<dbReference type="Proteomes" id="UP000253495">
    <property type="component" value="Unassembled WGS sequence"/>
</dbReference>
<evidence type="ECO:0000313" key="6">
    <source>
        <dbReference type="EMBL" id="RCW44616.1"/>
    </source>
</evidence>
<keyword evidence="7" id="KW-1185">Reference proteome</keyword>
<dbReference type="InterPro" id="IPR008927">
    <property type="entry name" value="6-PGluconate_DH-like_C_sf"/>
</dbReference>
<feature type="domain" description="UDP-glucose/GDP-mannose dehydrogenase dimerisation" evidence="4">
    <location>
        <begin position="175"/>
        <end position="231"/>
    </location>
</feature>
<dbReference type="EMBL" id="QPJC01000004">
    <property type="protein sequence ID" value="RCW44616.1"/>
    <property type="molecule type" value="Genomic_DNA"/>
</dbReference>
<dbReference type="Pfam" id="PF00984">
    <property type="entry name" value="UDPG_MGDP_dh"/>
    <property type="match status" value="1"/>
</dbReference>
<dbReference type="InterPro" id="IPR013328">
    <property type="entry name" value="6PGD_dom2"/>
</dbReference>
<dbReference type="SUPFAM" id="SSF48179">
    <property type="entry name" value="6-phosphogluconate dehydrogenase C-terminal domain-like"/>
    <property type="match status" value="1"/>
</dbReference>
<feature type="domain" description="UDP-glucose/GDP-mannose dehydrogenase N-terminal" evidence="5">
    <location>
        <begin position="7"/>
        <end position="159"/>
    </location>
</feature>
<comment type="similarity">
    <text evidence="1">Belongs to the UDP-glucose/GDP-mannose dehydrogenase family.</text>
</comment>
<evidence type="ECO:0000256" key="1">
    <source>
        <dbReference type="ARBA" id="ARBA00006601"/>
    </source>
</evidence>
<dbReference type="PANTHER" id="PTHR43750:SF3">
    <property type="entry name" value="UDP-GLUCOSE 6-DEHYDROGENASE TUAD"/>
    <property type="match status" value="1"/>
</dbReference>
<dbReference type="PANTHER" id="PTHR43750">
    <property type="entry name" value="UDP-GLUCOSE 6-DEHYDROGENASE TUAD"/>
    <property type="match status" value="1"/>
</dbReference>
<name>A0A368VTU6_9ACTN</name>
<dbReference type="OrthoDB" id="5193947at2"/>
<dbReference type="SUPFAM" id="SSF51735">
    <property type="entry name" value="NAD(P)-binding Rossmann-fold domains"/>
    <property type="match status" value="1"/>
</dbReference>
<dbReference type="RefSeq" id="WP_114452723.1">
    <property type="nucleotide sequence ID" value="NZ_QPJC01000004.1"/>
</dbReference>
<evidence type="ECO:0000256" key="3">
    <source>
        <dbReference type="SAM" id="MobiDB-lite"/>
    </source>
</evidence>
<organism evidence="6 7">
    <name type="scientific">Halopolyspora algeriensis</name>
    <dbReference type="NCBI Taxonomy" id="1500506"/>
    <lineage>
        <taxon>Bacteria</taxon>
        <taxon>Bacillati</taxon>
        <taxon>Actinomycetota</taxon>
        <taxon>Actinomycetes</taxon>
        <taxon>Actinomycetes incertae sedis</taxon>
        <taxon>Halopolyspora</taxon>
    </lineage>
</organism>
<feature type="region of interest" description="Disordered" evidence="3">
    <location>
        <begin position="259"/>
        <end position="287"/>
    </location>
</feature>
<accession>A0A368VTU6</accession>
<sequence length="305" mass="32421">MTAQERRITVVGSGPAGLTVGAGLASLGHRVVLCPAAVSGTQEHEPRLPELVRHGLLTGRLRFVREVTDGMADPDTVFVCADLRTFDALARAVPRGCVVVNASTSSRERAETLHARLRPGVPLVSNPLFLRTGTMVRDFLQPDRIVIGADTRDAAEHVSSLYRSVRAPLVRTDVRSAELVGHAVDGYFALKQCYINALGGLCTAVGADIDSVAEALAYDDRIGDCAMTPAPLPTDLRHSLELLSQAAEPGQELLHSAVAFDRPGSGPHGRGGSFSERPDRDVDPRGGWCACSPAGSSSWEPDTWG</sequence>
<dbReference type="Gene3D" id="3.40.50.720">
    <property type="entry name" value="NAD(P)-binding Rossmann-like Domain"/>
    <property type="match status" value="1"/>
</dbReference>
<dbReference type="AlphaFoldDB" id="A0A368VTU6"/>
<dbReference type="GO" id="GO:0016616">
    <property type="term" value="F:oxidoreductase activity, acting on the CH-OH group of donors, NAD or NADP as acceptor"/>
    <property type="evidence" value="ECO:0007669"/>
    <property type="project" value="InterPro"/>
</dbReference>
<evidence type="ECO:0000259" key="5">
    <source>
        <dbReference type="Pfam" id="PF03721"/>
    </source>
</evidence>